<protein>
    <submittedName>
        <fullName evidence="1">Uncharacterized protein</fullName>
    </submittedName>
</protein>
<evidence type="ECO:0000313" key="1">
    <source>
        <dbReference type="EMBL" id="KAF2402539.1"/>
    </source>
</evidence>
<dbReference type="EMBL" id="ML996691">
    <property type="protein sequence ID" value="KAF2402539.1"/>
    <property type="molecule type" value="Genomic_DNA"/>
</dbReference>
<proteinExistence type="predicted"/>
<keyword evidence="2" id="KW-1185">Reference proteome</keyword>
<sequence>MHLAHHRERPYSSRMLTRLARQLAEGAGAQAAHGTVRALCLAAAGLPAIWPGSPNDRLLIVGLSAWWPEPDTEGARKEALNCRDEESQAGETIGSMLHPSSLPPSVSFRWGRGLKAGENGRSPSVRTVVCFRAAFDVSAAWRRGRRQAVGDGGDRVGEEVKGWMGILDGTEIKVVGRERVNIAIAGIGTTLMSHVDGLRVRGLKVVPKKDAQSR</sequence>
<organism evidence="1 2">
    <name type="scientific">Trichodelitschia bisporula</name>
    <dbReference type="NCBI Taxonomy" id="703511"/>
    <lineage>
        <taxon>Eukaryota</taxon>
        <taxon>Fungi</taxon>
        <taxon>Dikarya</taxon>
        <taxon>Ascomycota</taxon>
        <taxon>Pezizomycotina</taxon>
        <taxon>Dothideomycetes</taxon>
        <taxon>Dothideomycetes incertae sedis</taxon>
        <taxon>Phaeotrichales</taxon>
        <taxon>Phaeotrichaceae</taxon>
        <taxon>Trichodelitschia</taxon>
    </lineage>
</organism>
<gene>
    <name evidence="1" type="ORF">EJ06DRAFT_528649</name>
</gene>
<dbReference type="Proteomes" id="UP000799640">
    <property type="component" value="Unassembled WGS sequence"/>
</dbReference>
<accession>A0A6G1I391</accession>
<dbReference type="AlphaFoldDB" id="A0A6G1I391"/>
<name>A0A6G1I391_9PEZI</name>
<reference evidence="1" key="1">
    <citation type="journal article" date="2020" name="Stud. Mycol.">
        <title>101 Dothideomycetes genomes: a test case for predicting lifestyles and emergence of pathogens.</title>
        <authorList>
            <person name="Haridas S."/>
            <person name="Albert R."/>
            <person name="Binder M."/>
            <person name="Bloem J."/>
            <person name="Labutti K."/>
            <person name="Salamov A."/>
            <person name="Andreopoulos B."/>
            <person name="Baker S."/>
            <person name="Barry K."/>
            <person name="Bills G."/>
            <person name="Bluhm B."/>
            <person name="Cannon C."/>
            <person name="Castanera R."/>
            <person name="Culley D."/>
            <person name="Daum C."/>
            <person name="Ezra D."/>
            <person name="Gonzalez J."/>
            <person name="Henrissat B."/>
            <person name="Kuo A."/>
            <person name="Liang C."/>
            <person name="Lipzen A."/>
            <person name="Lutzoni F."/>
            <person name="Magnuson J."/>
            <person name="Mondo S."/>
            <person name="Nolan M."/>
            <person name="Ohm R."/>
            <person name="Pangilinan J."/>
            <person name="Park H.-J."/>
            <person name="Ramirez L."/>
            <person name="Alfaro M."/>
            <person name="Sun H."/>
            <person name="Tritt A."/>
            <person name="Yoshinaga Y."/>
            <person name="Zwiers L.-H."/>
            <person name="Turgeon B."/>
            <person name="Goodwin S."/>
            <person name="Spatafora J."/>
            <person name="Crous P."/>
            <person name="Grigoriev I."/>
        </authorList>
    </citation>
    <scope>NUCLEOTIDE SEQUENCE</scope>
    <source>
        <strain evidence="1">CBS 262.69</strain>
    </source>
</reference>
<evidence type="ECO:0000313" key="2">
    <source>
        <dbReference type="Proteomes" id="UP000799640"/>
    </source>
</evidence>